<proteinExistence type="predicted"/>
<reference evidence="1 2" key="1">
    <citation type="journal article" date="2021" name="Pathogens">
        <title>Isolation and Characterization of Kingella bonacorsii sp. nov., A Novel Kingella Species Detected in a Stable Periodontitis Subject.</title>
        <authorList>
            <person name="Antezack A."/>
            <person name="Boxberger M."/>
            <person name="Rolland C."/>
            <person name="Monnet-Corti V."/>
            <person name="La Scola B."/>
        </authorList>
    </citation>
    <scope>NUCLEOTIDE SEQUENCE [LARGE SCALE GENOMIC DNA]</scope>
    <source>
        <strain evidence="1 2">Marseille-Q4569</strain>
    </source>
</reference>
<name>A0ABS1BTK5_9NEIS</name>
<dbReference type="Proteomes" id="UP000614058">
    <property type="component" value="Unassembled WGS sequence"/>
</dbReference>
<dbReference type="RefSeq" id="WP_200522677.1">
    <property type="nucleotide sequence ID" value="NZ_JAEHNZ010000002.1"/>
</dbReference>
<evidence type="ECO:0000313" key="2">
    <source>
        <dbReference type="Proteomes" id="UP000614058"/>
    </source>
</evidence>
<evidence type="ECO:0000313" key="1">
    <source>
        <dbReference type="EMBL" id="MBK0396631.1"/>
    </source>
</evidence>
<organism evidence="1 2">
    <name type="scientific">Kingella bonacorsii</name>
    <dbReference type="NCBI Taxonomy" id="2796361"/>
    <lineage>
        <taxon>Bacteria</taxon>
        <taxon>Pseudomonadati</taxon>
        <taxon>Pseudomonadota</taxon>
        <taxon>Betaproteobacteria</taxon>
        <taxon>Neisseriales</taxon>
        <taxon>Neisseriaceae</taxon>
        <taxon>Kingella</taxon>
    </lineage>
</organism>
<dbReference type="EMBL" id="JAEHNZ010000002">
    <property type="protein sequence ID" value="MBK0396631.1"/>
    <property type="molecule type" value="Genomic_DNA"/>
</dbReference>
<protein>
    <submittedName>
        <fullName evidence="1">Uncharacterized protein</fullName>
    </submittedName>
</protein>
<sequence>MERIVAIRKNGVELSGVLNDVTTASHRAQITLNYNQTSLTKTADDFFDALRQIRLELETQNAMILCNGARIDAYPSGMSRQMSLGLIVYLNQMGQPAKQKAAIFDKADADWVASVAEQDKYHRDWLASLLQ</sequence>
<keyword evidence="2" id="KW-1185">Reference proteome</keyword>
<accession>A0ABS1BTK5</accession>
<comment type="caution">
    <text evidence="1">The sequence shown here is derived from an EMBL/GenBank/DDBJ whole genome shotgun (WGS) entry which is preliminary data.</text>
</comment>
<gene>
    <name evidence="1" type="ORF">JDW22_08605</name>
</gene>